<accession>G3GWC8</accession>
<feature type="region of interest" description="Disordered" evidence="1">
    <location>
        <begin position="1"/>
        <end position="23"/>
    </location>
</feature>
<gene>
    <name evidence="2" type="ORF">I79_002049</name>
</gene>
<dbReference type="EMBL" id="JH000050">
    <property type="protein sequence ID" value="EGV91608.1"/>
    <property type="molecule type" value="Genomic_DNA"/>
</dbReference>
<proteinExistence type="predicted"/>
<reference evidence="3" key="1">
    <citation type="journal article" date="2011" name="Nat. Biotechnol.">
        <title>The genomic sequence of the Chinese hamster ovary (CHO)-K1 cell line.</title>
        <authorList>
            <person name="Xu X."/>
            <person name="Nagarajan H."/>
            <person name="Lewis N.E."/>
            <person name="Pan S."/>
            <person name="Cai Z."/>
            <person name="Liu X."/>
            <person name="Chen W."/>
            <person name="Xie M."/>
            <person name="Wang W."/>
            <person name="Hammond S."/>
            <person name="Andersen M.R."/>
            <person name="Neff N."/>
            <person name="Passarelli B."/>
            <person name="Koh W."/>
            <person name="Fan H.C."/>
            <person name="Wang J."/>
            <person name="Gui Y."/>
            <person name="Lee K.H."/>
            <person name="Betenbaugh M.J."/>
            <person name="Quake S.R."/>
            <person name="Famili I."/>
            <person name="Palsson B.O."/>
            <person name="Wang J."/>
        </authorList>
    </citation>
    <scope>NUCLEOTIDE SEQUENCE [LARGE SCALE GENOMIC DNA]</scope>
    <source>
        <strain evidence="3">CHO K1 cell line</strain>
    </source>
</reference>
<dbReference type="AlphaFoldDB" id="G3GWC8"/>
<evidence type="ECO:0000313" key="2">
    <source>
        <dbReference type="EMBL" id="EGV91608.1"/>
    </source>
</evidence>
<dbReference type="Proteomes" id="UP000001075">
    <property type="component" value="Unassembled WGS sequence"/>
</dbReference>
<organism evidence="2 3">
    <name type="scientific">Cricetulus griseus</name>
    <name type="common">Chinese hamster</name>
    <name type="synonym">Cricetulus barabensis griseus</name>
    <dbReference type="NCBI Taxonomy" id="10029"/>
    <lineage>
        <taxon>Eukaryota</taxon>
        <taxon>Metazoa</taxon>
        <taxon>Chordata</taxon>
        <taxon>Craniata</taxon>
        <taxon>Vertebrata</taxon>
        <taxon>Euteleostomi</taxon>
        <taxon>Mammalia</taxon>
        <taxon>Eutheria</taxon>
        <taxon>Euarchontoglires</taxon>
        <taxon>Glires</taxon>
        <taxon>Rodentia</taxon>
        <taxon>Myomorpha</taxon>
        <taxon>Muroidea</taxon>
        <taxon>Cricetidae</taxon>
        <taxon>Cricetinae</taxon>
        <taxon>Cricetulus</taxon>
    </lineage>
</organism>
<evidence type="ECO:0000313" key="3">
    <source>
        <dbReference type="Proteomes" id="UP000001075"/>
    </source>
</evidence>
<feature type="compositionally biased region" description="Low complexity" evidence="1">
    <location>
        <begin position="11"/>
        <end position="22"/>
    </location>
</feature>
<evidence type="ECO:0000256" key="1">
    <source>
        <dbReference type="SAM" id="MobiDB-lite"/>
    </source>
</evidence>
<name>G3GWC8_CRIGR</name>
<sequence length="67" mass="7227">MSLQMSHHASLLLQQGPDPLQGRTDLLAQRTELESLDGGGCSHSADKVMATLPPEEGLQLRCRSGTR</sequence>
<dbReference type="InParanoid" id="G3GWC8"/>
<protein>
    <submittedName>
        <fullName evidence="2">Uncharacterized protein</fullName>
    </submittedName>
</protein>